<dbReference type="InterPro" id="IPR001594">
    <property type="entry name" value="Palmitoyltrfase_DHHC"/>
</dbReference>
<dbReference type="Pfam" id="PF01529">
    <property type="entry name" value="DHHC"/>
    <property type="match status" value="1"/>
</dbReference>
<comment type="caution">
    <text evidence="10">The sequence shown here is derived from an EMBL/GenBank/DDBJ whole genome shotgun (WGS) entry which is preliminary data.</text>
</comment>
<feature type="compositionally biased region" description="Basic and acidic residues" evidence="8">
    <location>
        <begin position="198"/>
        <end position="228"/>
    </location>
</feature>
<comment type="similarity">
    <text evidence="7">Belongs to the DHHC palmitoyltransferase family.</text>
</comment>
<keyword evidence="4 7" id="KW-1133">Transmembrane helix</keyword>
<evidence type="ECO:0000256" key="1">
    <source>
        <dbReference type="ARBA" id="ARBA00004141"/>
    </source>
</evidence>
<dbReference type="EMBL" id="JAOAOG010000232">
    <property type="protein sequence ID" value="KAJ6238533.1"/>
    <property type="molecule type" value="Genomic_DNA"/>
</dbReference>
<evidence type="ECO:0000256" key="8">
    <source>
        <dbReference type="SAM" id="MobiDB-lite"/>
    </source>
</evidence>
<evidence type="ECO:0000313" key="11">
    <source>
        <dbReference type="Proteomes" id="UP001150062"/>
    </source>
</evidence>
<feature type="transmembrane region" description="Helical" evidence="7">
    <location>
        <begin position="334"/>
        <end position="355"/>
    </location>
</feature>
<feature type="compositionally biased region" description="Basic residues" evidence="8">
    <location>
        <begin position="131"/>
        <end position="147"/>
    </location>
</feature>
<keyword evidence="6 7" id="KW-0012">Acyltransferase</keyword>
<keyword evidence="2 7" id="KW-0808">Transferase</keyword>
<feature type="transmembrane region" description="Helical" evidence="7">
    <location>
        <begin position="12"/>
        <end position="31"/>
    </location>
</feature>
<feature type="compositionally biased region" description="Basic and acidic residues" evidence="8">
    <location>
        <begin position="117"/>
        <end position="130"/>
    </location>
</feature>
<evidence type="ECO:0000256" key="5">
    <source>
        <dbReference type="ARBA" id="ARBA00023136"/>
    </source>
</evidence>
<name>A0ABQ8Y2Z8_9EUKA</name>
<keyword evidence="11" id="KW-1185">Reference proteome</keyword>
<sequence>MLKFGHVVCGMDYYFTFVILFFIIIFQTTTFWRVVLSFESGNWTFLVLAVYTFLELMFLISYFRTLCTNPGSLPLEWGMEDCSDLYEQFYSDPETQNEENANKNEEENEKEEEIENEKELGKTQEAENEKTKKKKTLKTKTKTKAKTKKEITNSQSNLAGKNFKKQKYLFLPNQNMGDTGIFFSSNSEEDENSSFVSKKQEKPKRLSQEKQKRNLKTKKDPKARASLNEKKKRENFLKDFKIPTFPITPQDHSIWRHRPRTARSLYVHRQHDLVLKADHLCTWVGNAIGFRNQKFFVLLLIYGFSLCLYSTVILIPLAFFDGHLFDIQACHCKAYAVISSLLSLVLLFITFILLISHIHLVLNNMTTVEQWDYWENPEKLNIYDLDSYKNWVQVFGTNKLLWFLPIYTSIGNGIDFPTVDIEESNIQGLGINNSSKVFYSKNKYIKSNPLLDI</sequence>
<reference evidence="10" key="1">
    <citation type="submission" date="2022-08" db="EMBL/GenBank/DDBJ databases">
        <title>Novel sulfate-reducing endosymbionts in the free-living metamonad Anaeramoeba.</title>
        <authorList>
            <person name="Jerlstrom-Hultqvist J."/>
            <person name="Cepicka I."/>
            <person name="Gallot-Lavallee L."/>
            <person name="Salas-Leiva D."/>
            <person name="Curtis B.A."/>
            <person name="Zahonova K."/>
            <person name="Pipaliya S."/>
            <person name="Dacks J."/>
            <person name="Roger A.J."/>
        </authorList>
    </citation>
    <scope>NUCLEOTIDE SEQUENCE</scope>
    <source>
        <strain evidence="10">Schooner1</strain>
    </source>
</reference>
<feature type="region of interest" description="Disordered" evidence="8">
    <location>
        <begin position="181"/>
        <end position="228"/>
    </location>
</feature>
<accession>A0ABQ8Y2Z8</accession>
<dbReference type="PROSITE" id="PS50216">
    <property type="entry name" value="DHHC"/>
    <property type="match status" value="1"/>
</dbReference>
<keyword evidence="5 7" id="KW-0472">Membrane</keyword>
<dbReference type="EC" id="2.3.1.225" evidence="7"/>
<feature type="transmembrane region" description="Helical" evidence="7">
    <location>
        <begin position="43"/>
        <end position="63"/>
    </location>
</feature>
<keyword evidence="3 7" id="KW-0812">Transmembrane</keyword>
<gene>
    <name evidence="10" type="ORF">M0813_25757</name>
</gene>
<evidence type="ECO:0000256" key="7">
    <source>
        <dbReference type="RuleBase" id="RU079119"/>
    </source>
</evidence>
<feature type="compositionally biased region" description="Acidic residues" evidence="8">
    <location>
        <begin position="106"/>
        <end position="116"/>
    </location>
</feature>
<evidence type="ECO:0000256" key="6">
    <source>
        <dbReference type="ARBA" id="ARBA00023315"/>
    </source>
</evidence>
<protein>
    <recommendedName>
        <fullName evidence="7">Palmitoyltransferase</fullName>
        <ecNumber evidence="7">2.3.1.225</ecNumber>
    </recommendedName>
</protein>
<dbReference type="Proteomes" id="UP001150062">
    <property type="component" value="Unassembled WGS sequence"/>
</dbReference>
<evidence type="ECO:0000313" key="10">
    <source>
        <dbReference type="EMBL" id="KAJ6238533.1"/>
    </source>
</evidence>
<proteinExistence type="inferred from homology"/>
<comment type="catalytic activity">
    <reaction evidence="7">
        <text>L-cysteinyl-[protein] + hexadecanoyl-CoA = S-hexadecanoyl-L-cysteinyl-[protein] + CoA</text>
        <dbReference type="Rhea" id="RHEA:36683"/>
        <dbReference type="Rhea" id="RHEA-COMP:10131"/>
        <dbReference type="Rhea" id="RHEA-COMP:11032"/>
        <dbReference type="ChEBI" id="CHEBI:29950"/>
        <dbReference type="ChEBI" id="CHEBI:57287"/>
        <dbReference type="ChEBI" id="CHEBI:57379"/>
        <dbReference type="ChEBI" id="CHEBI:74151"/>
        <dbReference type="EC" id="2.3.1.225"/>
    </reaction>
</comment>
<evidence type="ECO:0000256" key="3">
    <source>
        <dbReference type="ARBA" id="ARBA00022692"/>
    </source>
</evidence>
<organism evidence="10 11">
    <name type="scientific">Anaeramoeba flamelloides</name>
    <dbReference type="NCBI Taxonomy" id="1746091"/>
    <lineage>
        <taxon>Eukaryota</taxon>
        <taxon>Metamonada</taxon>
        <taxon>Anaeramoebidae</taxon>
        <taxon>Anaeramoeba</taxon>
    </lineage>
</organism>
<feature type="domain" description="Palmitoyltransferase DHHC" evidence="9">
    <location>
        <begin position="258"/>
        <end position="371"/>
    </location>
</feature>
<evidence type="ECO:0000256" key="2">
    <source>
        <dbReference type="ARBA" id="ARBA00022679"/>
    </source>
</evidence>
<comment type="subcellular location">
    <subcellularLocation>
        <location evidence="1">Membrane</location>
        <topology evidence="1">Multi-pass membrane protein</topology>
    </subcellularLocation>
</comment>
<evidence type="ECO:0000256" key="4">
    <source>
        <dbReference type="ARBA" id="ARBA00022989"/>
    </source>
</evidence>
<dbReference type="InterPro" id="IPR039859">
    <property type="entry name" value="PFA4/ZDH16/20/ERF2-like"/>
</dbReference>
<comment type="domain">
    <text evidence="7">The DHHC domain is required for palmitoyltransferase activity.</text>
</comment>
<evidence type="ECO:0000259" key="9">
    <source>
        <dbReference type="Pfam" id="PF01529"/>
    </source>
</evidence>
<dbReference type="PANTHER" id="PTHR12246">
    <property type="entry name" value="PALMITOYLTRANSFERASE ZDHHC16"/>
    <property type="match status" value="1"/>
</dbReference>
<feature type="region of interest" description="Disordered" evidence="8">
    <location>
        <begin position="93"/>
        <end position="158"/>
    </location>
</feature>
<feature type="transmembrane region" description="Helical" evidence="7">
    <location>
        <begin position="295"/>
        <end position="319"/>
    </location>
</feature>